<keyword evidence="7 9" id="KW-1133">Transmembrane helix</keyword>
<dbReference type="InterPro" id="IPR013525">
    <property type="entry name" value="ABC2_TM"/>
</dbReference>
<keyword evidence="5" id="KW-0997">Cell inner membrane</keyword>
<dbReference type="Pfam" id="PF01061">
    <property type="entry name" value="ABC2_membrane"/>
    <property type="match status" value="1"/>
</dbReference>
<dbReference type="GO" id="GO:0043190">
    <property type="term" value="C:ATP-binding cassette (ABC) transporter complex"/>
    <property type="evidence" value="ECO:0007669"/>
    <property type="project" value="InterPro"/>
</dbReference>
<dbReference type="AlphaFoldDB" id="A0A1G2T7A0"/>
<dbReference type="GO" id="GO:0015920">
    <property type="term" value="P:lipopolysaccharide transport"/>
    <property type="evidence" value="ECO:0007669"/>
    <property type="project" value="TreeGrafter"/>
</dbReference>
<feature type="transmembrane region" description="Helical" evidence="9">
    <location>
        <begin position="123"/>
        <end position="151"/>
    </location>
</feature>
<keyword evidence="8 9" id="KW-0472">Membrane</keyword>
<sequence>MNQSAFVKETVIRPKKTFSLEDVREVWRYKELLYFFVWRDLKVRYKQTSIGVLWALIQPFVTMVVFSIFFGGLAKMPSDGVPYPIFVYVGLLFWNFFSSALGDTSNTLLANQSIITKVYFPRLILPIASVATKLIDFSIGTIMLVILMFYYGYIPHLGGLFILPLLLLITFMTSVGLGLFLCSINIKYRDVRYALPFLMQIMLYVTPVIYPASIAGKYSWVLAINPMMGVIQNARAAVLGTTPINWLLISISLVGTLVLMIFGIYFFKKTERYFADIV</sequence>
<evidence type="ECO:0000256" key="6">
    <source>
        <dbReference type="ARBA" id="ARBA00022692"/>
    </source>
</evidence>
<feature type="transmembrane region" description="Helical" evidence="9">
    <location>
        <begin position="157"/>
        <end position="181"/>
    </location>
</feature>
<comment type="similarity">
    <text evidence="2 9">Belongs to the ABC-2 integral membrane protein family.</text>
</comment>
<feature type="transmembrane region" description="Helical" evidence="9">
    <location>
        <begin position="85"/>
        <end position="102"/>
    </location>
</feature>
<evidence type="ECO:0000256" key="3">
    <source>
        <dbReference type="ARBA" id="ARBA00022448"/>
    </source>
</evidence>
<feature type="domain" description="ABC transmembrane type-2" evidence="10">
    <location>
        <begin position="50"/>
        <end position="270"/>
    </location>
</feature>
<accession>A0A1G2T7A0</accession>
<evidence type="ECO:0000256" key="1">
    <source>
        <dbReference type="ARBA" id="ARBA00004429"/>
    </source>
</evidence>
<dbReference type="Proteomes" id="UP000179264">
    <property type="component" value="Unassembled WGS sequence"/>
</dbReference>
<evidence type="ECO:0000256" key="5">
    <source>
        <dbReference type="ARBA" id="ARBA00022519"/>
    </source>
</evidence>
<keyword evidence="6 9" id="KW-0812">Transmembrane</keyword>
<evidence type="ECO:0000256" key="2">
    <source>
        <dbReference type="ARBA" id="ARBA00007783"/>
    </source>
</evidence>
<evidence type="ECO:0000256" key="7">
    <source>
        <dbReference type="ARBA" id="ARBA00022989"/>
    </source>
</evidence>
<evidence type="ECO:0000313" key="12">
    <source>
        <dbReference type="Proteomes" id="UP000179264"/>
    </source>
</evidence>
<evidence type="ECO:0000256" key="4">
    <source>
        <dbReference type="ARBA" id="ARBA00022475"/>
    </source>
</evidence>
<comment type="caution">
    <text evidence="11">The sequence shown here is derived from an EMBL/GenBank/DDBJ whole genome shotgun (WGS) entry which is preliminary data.</text>
</comment>
<keyword evidence="4 9" id="KW-1003">Cell membrane</keyword>
<comment type="caution">
    <text evidence="9">Lacks conserved residue(s) required for the propagation of feature annotation.</text>
</comment>
<dbReference type="PRINTS" id="PR00164">
    <property type="entry name" value="ABC2TRNSPORT"/>
</dbReference>
<dbReference type="InterPro" id="IPR047817">
    <property type="entry name" value="ABC2_TM_bact-type"/>
</dbReference>
<dbReference type="PANTHER" id="PTHR30413">
    <property type="entry name" value="INNER MEMBRANE TRANSPORT PERMEASE"/>
    <property type="match status" value="1"/>
</dbReference>
<dbReference type="PANTHER" id="PTHR30413:SF8">
    <property type="entry name" value="TRANSPORT PERMEASE PROTEIN"/>
    <property type="match status" value="1"/>
</dbReference>
<keyword evidence="3 9" id="KW-0813">Transport</keyword>
<dbReference type="InterPro" id="IPR000412">
    <property type="entry name" value="ABC_2_transport"/>
</dbReference>
<gene>
    <name evidence="11" type="ORF">A2W58_02915</name>
</gene>
<organism evidence="11 12">
    <name type="scientific">Candidatus Zambryskibacteria bacterium RIFCSPHIGHO2_02_38_10.5</name>
    <dbReference type="NCBI Taxonomy" id="1802742"/>
    <lineage>
        <taxon>Bacteria</taxon>
        <taxon>Candidatus Zambryskiibacteriota</taxon>
    </lineage>
</organism>
<name>A0A1G2T7A0_9BACT</name>
<feature type="transmembrane region" description="Helical" evidence="9">
    <location>
        <begin position="52"/>
        <end position="73"/>
    </location>
</feature>
<dbReference type="GO" id="GO:0140359">
    <property type="term" value="F:ABC-type transporter activity"/>
    <property type="evidence" value="ECO:0007669"/>
    <property type="project" value="InterPro"/>
</dbReference>
<reference evidence="11 12" key="1">
    <citation type="journal article" date="2016" name="Nat. Commun.">
        <title>Thousands of microbial genomes shed light on interconnected biogeochemical processes in an aquifer system.</title>
        <authorList>
            <person name="Anantharaman K."/>
            <person name="Brown C.T."/>
            <person name="Hug L.A."/>
            <person name="Sharon I."/>
            <person name="Castelle C.J."/>
            <person name="Probst A.J."/>
            <person name="Thomas B.C."/>
            <person name="Singh A."/>
            <person name="Wilkins M.J."/>
            <person name="Karaoz U."/>
            <person name="Brodie E.L."/>
            <person name="Williams K.H."/>
            <person name="Hubbard S.S."/>
            <person name="Banfield J.F."/>
        </authorList>
    </citation>
    <scope>NUCLEOTIDE SEQUENCE [LARGE SCALE GENOMIC DNA]</scope>
</reference>
<evidence type="ECO:0000313" key="11">
    <source>
        <dbReference type="EMBL" id="OHA93155.1"/>
    </source>
</evidence>
<proteinExistence type="inferred from homology"/>
<dbReference type="PROSITE" id="PS51012">
    <property type="entry name" value="ABC_TM2"/>
    <property type="match status" value="1"/>
</dbReference>
<dbReference type="EMBL" id="MHVL01000026">
    <property type="protein sequence ID" value="OHA93155.1"/>
    <property type="molecule type" value="Genomic_DNA"/>
</dbReference>
<protein>
    <recommendedName>
        <fullName evidence="9">Transport permease protein</fullName>
    </recommendedName>
</protein>
<evidence type="ECO:0000256" key="8">
    <source>
        <dbReference type="ARBA" id="ARBA00023136"/>
    </source>
</evidence>
<evidence type="ECO:0000259" key="10">
    <source>
        <dbReference type="PROSITE" id="PS51012"/>
    </source>
</evidence>
<feature type="transmembrane region" description="Helical" evidence="9">
    <location>
        <begin position="244"/>
        <end position="267"/>
    </location>
</feature>
<comment type="subcellular location">
    <subcellularLocation>
        <location evidence="1">Cell inner membrane</location>
        <topology evidence="1">Multi-pass membrane protein</topology>
    </subcellularLocation>
    <subcellularLocation>
        <location evidence="9">Cell membrane</location>
        <topology evidence="9">Multi-pass membrane protein</topology>
    </subcellularLocation>
</comment>
<evidence type="ECO:0000256" key="9">
    <source>
        <dbReference type="RuleBase" id="RU361157"/>
    </source>
</evidence>